<sequence length="41" mass="4538">MYITAMKLVIFGVGLASSRNLYNGAGRRESSTGQRWYSPQA</sequence>
<proteinExistence type="predicted"/>
<evidence type="ECO:0000313" key="1">
    <source>
        <dbReference type="EMBL" id="KKM67820.1"/>
    </source>
</evidence>
<organism evidence="1">
    <name type="scientific">marine sediment metagenome</name>
    <dbReference type="NCBI Taxonomy" id="412755"/>
    <lineage>
        <taxon>unclassified sequences</taxon>
        <taxon>metagenomes</taxon>
        <taxon>ecological metagenomes</taxon>
    </lineage>
</organism>
<comment type="caution">
    <text evidence="1">The sequence shown here is derived from an EMBL/GenBank/DDBJ whole genome shotgun (WGS) entry which is preliminary data.</text>
</comment>
<dbReference type="AlphaFoldDB" id="A0A0F9LU15"/>
<gene>
    <name evidence="1" type="ORF">LCGC14_1467150</name>
</gene>
<protein>
    <submittedName>
        <fullName evidence="1">Uncharacterized protein</fullName>
    </submittedName>
</protein>
<reference evidence="1" key="1">
    <citation type="journal article" date="2015" name="Nature">
        <title>Complex archaea that bridge the gap between prokaryotes and eukaryotes.</title>
        <authorList>
            <person name="Spang A."/>
            <person name="Saw J.H."/>
            <person name="Jorgensen S.L."/>
            <person name="Zaremba-Niedzwiedzka K."/>
            <person name="Martijn J."/>
            <person name="Lind A.E."/>
            <person name="van Eijk R."/>
            <person name="Schleper C."/>
            <person name="Guy L."/>
            <person name="Ettema T.J."/>
        </authorList>
    </citation>
    <scope>NUCLEOTIDE SEQUENCE</scope>
</reference>
<dbReference type="EMBL" id="LAZR01010280">
    <property type="protein sequence ID" value="KKM67820.1"/>
    <property type="molecule type" value="Genomic_DNA"/>
</dbReference>
<name>A0A0F9LU15_9ZZZZ</name>
<accession>A0A0F9LU15</accession>